<feature type="compositionally biased region" description="Low complexity" evidence="1">
    <location>
        <begin position="37"/>
        <end position="48"/>
    </location>
</feature>
<dbReference type="EMBL" id="JAXOVC010000002">
    <property type="protein sequence ID" value="KAK4505190.1"/>
    <property type="molecule type" value="Genomic_DNA"/>
</dbReference>
<comment type="caution">
    <text evidence="3">The sequence shown here is derived from an EMBL/GenBank/DDBJ whole genome shotgun (WGS) entry which is preliminary data.</text>
</comment>
<dbReference type="SUPFAM" id="SSF54427">
    <property type="entry name" value="NTF2-like"/>
    <property type="match status" value="1"/>
</dbReference>
<proteinExistence type="predicted"/>
<gene>
    <name evidence="3" type="ORF">PRZ48_003153</name>
</gene>
<protein>
    <recommendedName>
        <fullName evidence="2">DUF4440 domain-containing protein</fullName>
    </recommendedName>
</protein>
<dbReference type="InterPro" id="IPR032710">
    <property type="entry name" value="NTF2-like_dom_sf"/>
</dbReference>
<evidence type="ECO:0000313" key="4">
    <source>
        <dbReference type="Proteomes" id="UP001305779"/>
    </source>
</evidence>
<evidence type="ECO:0000256" key="1">
    <source>
        <dbReference type="SAM" id="MobiDB-lite"/>
    </source>
</evidence>
<feature type="domain" description="DUF4440" evidence="2">
    <location>
        <begin position="82"/>
        <end position="191"/>
    </location>
</feature>
<dbReference type="Proteomes" id="UP001305779">
    <property type="component" value="Unassembled WGS sequence"/>
</dbReference>
<dbReference type="InterPro" id="IPR027843">
    <property type="entry name" value="DUF4440"/>
</dbReference>
<reference evidence="3 4" key="1">
    <citation type="journal article" date="2023" name="G3 (Bethesda)">
        <title>A chromosome-level genome assembly of Zasmidium syzygii isolated from banana leaves.</title>
        <authorList>
            <person name="van Westerhoven A.C."/>
            <person name="Mehrabi R."/>
            <person name="Talebi R."/>
            <person name="Steentjes M.B.F."/>
            <person name="Corcolon B."/>
            <person name="Chong P.A."/>
            <person name="Kema G.H.J."/>
            <person name="Seidl M.F."/>
        </authorList>
    </citation>
    <scope>NUCLEOTIDE SEQUENCE [LARGE SCALE GENOMIC DNA]</scope>
    <source>
        <strain evidence="3 4">P124</strain>
    </source>
</reference>
<feature type="compositionally biased region" description="Basic and acidic residues" evidence="1">
    <location>
        <begin position="14"/>
        <end position="36"/>
    </location>
</feature>
<keyword evidence="4" id="KW-1185">Reference proteome</keyword>
<name>A0ABR0EUR7_ZASCE</name>
<sequence length="207" mass="23288">MANPSFTPESMDDLETKVDLELMKDLESMPDLKTDTSTRTPGSTSSPSVKKPLTSLDILCPTPSTSDVKPPKSATALFLEGLHHQIVTTLNARDFDSPILTTYLDPNLTAYMEHTTAPYVTDRTAFLNRYRTMAAEHPNYRFELAEVEASVDEERGKALCFFKLRIWGHPEGVEREGVYVNMWKRKKGNWVCKRQNGVRGMKVGEGS</sequence>
<dbReference type="Gene3D" id="3.10.450.50">
    <property type="match status" value="1"/>
</dbReference>
<organism evidence="3 4">
    <name type="scientific">Zasmidium cellare</name>
    <name type="common">Wine cellar mold</name>
    <name type="synonym">Racodium cellare</name>
    <dbReference type="NCBI Taxonomy" id="395010"/>
    <lineage>
        <taxon>Eukaryota</taxon>
        <taxon>Fungi</taxon>
        <taxon>Dikarya</taxon>
        <taxon>Ascomycota</taxon>
        <taxon>Pezizomycotina</taxon>
        <taxon>Dothideomycetes</taxon>
        <taxon>Dothideomycetidae</taxon>
        <taxon>Mycosphaerellales</taxon>
        <taxon>Mycosphaerellaceae</taxon>
        <taxon>Zasmidium</taxon>
    </lineage>
</organism>
<evidence type="ECO:0000259" key="2">
    <source>
        <dbReference type="Pfam" id="PF14534"/>
    </source>
</evidence>
<dbReference type="Pfam" id="PF14534">
    <property type="entry name" value="DUF4440"/>
    <property type="match status" value="1"/>
</dbReference>
<feature type="region of interest" description="Disordered" evidence="1">
    <location>
        <begin position="1"/>
        <end position="70"/>
    </location>
</feature>
<evidence type="ECO:0000313" key="3">
    <source>
        <dbReference type="EMBL" id="KAK4505190.1"/>
    </source>
</evidence>
<accession>A0ABR0EUR7</accession>